<dbReference type="AlphaFoldDB" id="A0A6H5IGL6"/>
<proteinExistence type="inferred from homology"/>
<evidence type="ECO:0000313" key="10">
    <source>
        <dbReference type="EMBL" id="CAB0036569.1"/>
    </source>
</evidence>
<evidence type="ECO:0000256" key="6">
    <source>
        <dbReference type="ARBA" id="ARBA00023145"/>
    </source>
</evidence>
<dbReference type="PANTHER" id="PTHR24276:SF91">
    <property type="entry name" value="AT26814P-RELATED"/>
    <property type="match status" value="1"/>
</dbReference>
<keyword evidence="11" id="KW-1185">Reference proteome</keyword>
<dbReference type="InterPro" id="IPR033116">
    <property type="entry name" value="TRYPSIN_SER"/>
</dbReference>
<dbReference type="OrthoDB" id="10059102at2759"/>
<accession>A0A6H5IGL6</accession>
<evidence type="ECO:0000256" key="5">
    <source>
        <dbReference type="ARBA" id="ARBA00022825"/>
    </source>
</evidence>
<dbReference type="InterPro" id="IPR043504">
    <property type="entry name" value="Peptidase_S1_PA_chymotrypsin"/>
</dbReference>
<evidence type="ECO:0000256" key="7">
    <source>
        <dbReference type="ARBA" id="ARBA00023157"/>
    </source>
</evidence>
<dbReference type="SUPFAM" id="SSF50494">
    <property type="entry name" value="Trypsin-like serine proteases"/>
    <property type="match status" value="1"/>
</dbReference>
<dbReference type="Gene3D" id="2.40.10.10">
    <property type="entry name" value="Trypsin-like serine proteases"/>
    <property type="match status" value="1"/>
</dbReference>
<dbReference type="EMBL" id="CADCXV010000820">
    <property type="protein sequence ID" value="CAB0036569.1"/>
    <property type="molecule type" value="Genomic_DNA"/>
</dbReference>
<dbReference type="GO" id="GO:0006508">
    <property type="term" value="P:proteolysis"/>
    <property type="evidence" value="ECO:0007669"/>
    <property type="project" value="UniProtKB-KW"/>
</dbReference>
<gene>
    <name evidence="10" type="ORF">TBRA_LOCUS8433</name>
</gene>
<dbReference type="PROSITE" id="PS00135">
    <property type="entry name" value="TRYPSIN_SER"/>
    <property type="match status" value="1"/>
</dbReference>
<dbReference type="Pfam" id="PF00089">
    <property type="entry name" value="Trypsin"/>
    <property type="match status" value="1"/>
</dbReference>
<keyword evidence="3" id="KW-0732">Signal</keyword>
<keyword evidence="4 8" id="KW-0378">Hydrolase</keyword>
<evidence type="ECO:0000256" key="2">
    <source>
        <dbReference type="ARBA" id="ARBA00022670"/>
    </source>
</evidence>
<dbReference type="CDD" id="cd00190">
    <property type="entry name" value="Tryp_SPc"/>
    <property type="match status" value="1"/>
</dbReference>
<dbReference type="Proteomes" id="UP000479190">
    <property type="component" value="Unassembled WGS sequence"/>
</dbReference>
<feature type="domain" description="Peptidase S1" evidence="9">
    <location>
        <begin position="75"/>
        <end position="303"/>
    </location>
</feature>
<sequence length="304" mass="33062">MWKRSLEFVDVDDRETLGQHRALVCQRIDRDAERSLYPRTPPNAILETRARPMMKRLPAGSHNNHINPFAPQGRIVGGQETSIERFPWQVSLQVRGYHSCGGSIISANYILTAGHCASGQSASSLRIRVGSSKRSSGGVLHEVAKITVHEKYTTNRYGVPTNDVAVLKLKKPIELNEKAQPIGLFDPLEESRAGFLSTISGWGAVYEGGFSSEILVTVDVPIVSKEDCDEAYSSYGGVPPGQICAAYPAGGKDACQGDSGGPMIIGERQAGIVSWGNGCARKGYPGVYTEVATFREWIKEHTDI</sequence>
<evidence type="ECO:0000256" key="4">
    <source>
        <dbReference type="ARBA" id="ARBA00022801"/>
    </source>
</evidence>
<reference evidence="10 11" key="1">
    <citation type="submission" date="2020-02" db="EMBL/GenBank/DDBJ databases">
        <authorList>
            <person name="Ferguson B K."/>
        </authorList>
    </citation>
    <scope>NUCLEOTIDE SEQUENCE [LARGE SCALE GENOMIC DNA]</scope>
</reference>
<keyword evidence="7" id="KW-1015">Disulfide bond</keyword>
<dbReference type="PRINTS" id="PR00722">
    <property type="entry name" value="CHYMOTRYPSIN"/>
</dbReference>
<dbReference type="GO" id="GO:0004252">
    <property type="term" value="F:serine-type endopeptidase activity"/>
    <property type="evidence" value="ECO:0007669"/>
    <property type="project" value="InterPro"/>
</dbReference>
<comment type="similarity">
    <text evidence="1">Belongs to the peptidase S1 family.</text>
</comment>
<dbReference type="FunFam" id="2.40.10.10:FF:000077">
    <property type="entry name" value="Predicted protein"/>
    <property type="match status" value="1"/>
</dbReference>
<dbReference type="PROSITE" id="PS00134">
    <property type="entry name" value="TRYPSIN_HIS"/>
    <property type="match status" value="1"/>
</dbReference>
<protein>
    <recommendedName>
        <fullName evidence="9">Peptidase S1 domain-containing protein</fullName>
    </recommendedName>
</protein>
<evidence type="ECO:0000313" key="11">
    <source>
        <dbReference type="Proteomes" id="UP000479190"/>
    </source>
</evidence>
<evidence type="ECO:0000256" key="1">
    <source>
        <dbReference type="ARBA" id="ARBA00007664"/>
    </source>
</evidence>
<evidence type="ECO:0000256" key="3">
    <source>
        <dbReference type="ARBA" id="ARBA00022729"/>
    </source>
</evidence>
<dbReference type="InterPro" id="IPR001314">
    <property type="entry name" value="Peptidase_S1A"/>
</dbReference>
<dbReference type="InterPro" id="IPR001254">
    <property type="entry name" value="Trypsin_dom"/>
</dbReference>
<organism evidence="10 11">
    <name type="scientific">Trichogramma brassicae</name>
    <dbReference type="NCBI Taxonomy" id="86971"/>
    <lineage>
        <taxon>Eukaryota</taxon>
        <taxon>Metazoa</taxon>
        <taxon>Ecdysozoa</taxon>
        <taxon>Arthropoda</taxon>
        <taxon>Hexapoda</taxon>
        <taxon>Insecta</taxon>
        <taxon>Pterygota</taxon>
        <taxon>Neoptera</taxon>
        <taxon>Endopterygota</taxon>
        <taxon>Hymenoptera</taxon>
        <taxon>Apocrita</taxon>
        <taxon>Proctotrupomorpha</taxon>
        <taxon>Chalcidoidea</taxon>
        <taxon>Trichogrammatidae</taxon>
        <taxon>Trichogramma</taxon>
    </lineage>
</organism>
<dbReference type="InterPro" id="IPR018114">
    <property type="entry name" value="TRYPSIN_HIS"/>
</dbReference>
<dbReference type="PANTHER" id="PTHR24276">
    <property type="entry name" value="POLYSERASE-RELATED"/>
    <property type="match status" value="1"/>
</dbReference>
<evidence type="ECO:0000256" key="8">
    <source>
        <dbReference type="RuleBase" id="RU363034"/>
    </source>
</evidence>
<dbReference type="SMART" id="SM00020">
    <property type="entry name" value="Tryp_SPc"/>
    <property type="match status" value="1"/>
</dbReference>
<dbReference type="PROSITE" id="PS50240">
    <property type="entry name" value="TRYPSIN_DOM"/>
    <property type="match status" value="1"/>
</dbReference>
<keyword evidence="2 8" id="KW-0645">Protease</keyword>
<dbReference type="InterPro" id="IPR009003">
    <property type="entry name" value="Peptidase_S1_PA"/>
</dbReference>
<evidence type="ECO:0000259" key="9">
    <source>
        <dbReference type="PROSITE" id="PS50240"/>
    </source>
</evidence>
<name>A0A6H5IGL6_9HYME</name>
<keyword evidence="5 8" id="KW-0720">Serine protease</keyword>
<dbReference type="InterPro" id="IPR050430">
    <property type="entry name" value="Peptidase_S1"/>
</dbReference>
<keyword evidence="6" id="KW-0865">Zymogen</keyword>